<dbReference type="PRINTS" id="PR00502">
    <property type="entry name" value="NUDIXFAMILY"/>
</dbReference>
<comment type="similarity">
    <text evidence="2 4">Belongs to the Nudix hydrolase family.</text>
</comment>
<keyword evidence="3 4" id="KW-0378">Hydrolase</keyword>
<comment type="cofactor">
    <cofactor evidence="1">
        <name>Mg(2+)</name>
        <dbReference type="ChEBI" id="CHEBI:18420"/>
    </cofactor>
</comment>
<feature type="domain" description="Nudix hydrolase" evidence="5">
    <location>
        <begin position="4"/>
        <end position="143"/>
    </location>
</feature>
<dbReference type="RefSeq" id="WP_241914780.1">
    <property type="nucleotide sequence ID" value="NZ_CP093326.1"/>
</dbReference>
<organism evidence="6 7">
    <name type="scientific">Arthrobacter sulfonylureivorans</name>
    <dbReference type="NCBI Taxonomy" id="2486855"/>
    <lineage>
        <taxon>Bacteria</taxon>
        <taxon>Bacillati</taxon>
        <taxon>Actinomycetota</taxon>
        <taxon>Actinomycetes</taxon>
        <taxon>Micrococcales</taxon>
        <taxon>Micrococcaceae</taxon>
        <taxon>Arthrobacter</taxon>
    </lineage>
</organism>
<proteinExistence type="inferred from homology"/>
<evidence type="ECO:0000313" key="7">
    <source>
        <dbReference type="Proteomes" id="UP000829069"/>
    </source>
</evidence>
<accession>A0ABY3WBR5</accession>
<dbReference type="SUPFAM" id="SSF55811">
    <property type="entry name" value="Nudix"/>
    <property type="match status" value="1"/>
</dbReference>
<name>A0ABY3WBR5_9MICC</name>
<dbReference type="InterPro" id="IPR020084">
    <property type="entry name" value="NUDIX_hydrolase_CS"/>
</dbReference>
<evidence type="ECO:0000256" key="3">
    <source>
        <dbReference type="ARBA" id="ARBA00022801"/>
    </source>
</evidence>
<gene>
    <name evidence="6" type="ORF">MNQ99_05980</name>
</gene>
<dbReference type="InterPro" id="IPR000086">
    <property type="entry name" value="NUDIX_hydrolase_dom"/>
</dbReference>
<dbReference type="PROSITE" id="PS51462">
    <property type="entry name" value="NUDIX"/>
    <property type="match status" value="1"/>
</dbReference>
<reference evidence="6 7" key="1">
    <citation type="submission" date="2022-03" db="EMBL/GenBank/DDBJ databases">
        <title>Isotopic signatures of nitrous oxide derived from detoxification processes.</title>
        <authorList>
            <person name="Behrendt U."/>
            <person name="Buchen C."/>
            <person name="Well R."/>
            <person name="Ulrich A."/>
            <person name="Rohe L."/>
            <person name="Kolb S."/>
            <person name="Schloter M."/>
            <person name="Horn M.A."/>
            <person name="Augustin J."/>
        </authorList>
    </citation>
    <scope>NUCLEOTIDE SEQUENCE [LARGE SCALE GENOMIC DNA]</scope>
    <source>
        <strain evidence="6 7">S4-C24</strain>
    </source>
</reference>
<keyword evidence="7" id="KW-1185">Reference proteome</keyword>
<evidence type="ECO:0000256" key="4">
    <source>
        <dbReference type="RuleBase" id="RU003476"/>
    </source>
</evidence>
<evidence type="ECO:0000256" key="2">
    <source>
        <dbReference type="ARBA" id="ARBA00005582"/>
    </source>
</evidence>
<dbReference type="PROSITE" id="PS00893">
    <property type="entry name" value="NUDIX_BOX"/>
    <property type="match status" value="1"/>
</dbReference>
<dbReference type="Proteomes" id="UP000829069">
    <property type="component" value="Chromosome"/>
</dbReference>
<evidence type="ECO:0000259" key="5">
    <source>
        <dbReference type="PROSITE" id="PS51462"/>
    </source>
</evidence>
<dbReference type="PANTHER" id="PTHR43046">
    <property type="entry name" value="GDP-MANNOSE MANNOSYL HYDROLASE"/>
    <property type="match status" value="1"/>
</dbReference>
<dbReference type="InterPro" id="IPR020476">
    <property type="entry name" value="Nudix_hydrolase"/>
</dbReference>
<sequence length="151" mass="16268">MEFDTRVAAYGVIVADGAVLLARWTGAGWPRWTLPGGGLEYGEDAETGAVREIREETGYSAELQGLLGVDSKHIPAGMRLHGNRPLHAFRVIYAASVIDGELKDEADGSTDLARWIPLHRVPSLDRVDLVDLGLRLLFPDGVPAGHSATGR</sequence>
<dbReference type="PANTHER" id="PTHR43046:SF14">
    <property type="entry name" value="MUTT_NUDIX FAMILY PROTEIN"/>
    <property type="match status" value="1"/>
</dbReference>
<evidence type="ECO:0000256" key="1">
    <source>
        <dbReference type="ARBA" id="ARBA00001946"/>
    </source>
</evidence>
<dbReference type="InterPro" id="IPR015797">
    <property type="entry name" value="NUDIX_hydrolase-like_dom_sf"/>
</dbReference>
<dbReference type="Gene3D" id="3.90.79.10">
    <property type="entry name" value="Nucleoside Triphosphate Pyrophosphohydrolase"/>
    <property type="match status" value="1"/>
</dbReference>
<protein>
    <submittedName>
        <fullName evidence="6">NUDIX domain-containing protein</fullName>
    </submittedName>
</protein>
<dbReference type="CDD" id="cd02883">
    <property type="entry name" value="NUDIX_Hydrolase"/>
    <property type="match status" value="1"/>
</dbReference>
<dbReference type="Pfam" id="PF00293">
    <property type="entry name" value="NUDIX"/>
    <property type="match status" value="1"/>
</dbReference>
<evidence type="ECO:0000313" key="6">
    <source>
        <dbReference type="EMBL" id="UNK46901.1"/>
    </source>
</evidence>
<dbReference type="EMBL" id="CP093326">
    <property type="protein sequence ID" value="UNK46901.1"/>
    <property type="molecule type" value="Genomic_DNA"/>
</dbReference>